<accession>A0A6P8HPU1</accession>
<organism evidence="3 4">
    <name type="scientific">Actinia tenebrosa</name>
    <name type="common">Australian red waratah sea anemone</name>
    <dbReference type="NCBI Taxonomy" id="6105"/>
    <lineage>
        <taxon>Eukaryota</taxon>
        <taxon>Metazoa</taxon>
        <taxon>Cnidaria</taxon>
        <taxon>Anthozoa</taxon>
        <taxon>Hexacorallia</taxon>
        <taxon>Actiniaria</taxon>
        <taxon>Actiniidae</taxon>
        <taxon>Actinia</taxon>
    </lineage>
</organism>
<dbReference type="PANTHER" id="PTHR21258:SF56">
    <property type="entry name" value="IRS-TYPE PTB DOMAIN-CONTAINING PROTEIN"/>
    <property type="match status" value="1"/>
</dbReference>
<dbReference type="Gene3D" id="2.30.29.30">
    <property type="entry name" value="Pleckstrin-homology domain (PH domain)/Phosphotyrosine-binding domain (PTB)"/>
    <property type="match status" value="2"/>
</dbReference>
<feature type="region of interest" description="Disordered" evidence="1">
    <location>
        <begin position="383"/>
        <end position="543"/>
    </location>
</feature>
<dbReference type="Pfam" id="PF02174">
    <property type="entry name" value="IRS"/>
    <property type="match status" value="1"/>
</dbReference>
<dbReference type="SMART" id="SM00310">
    <property type="entry name" value="PTBI"/>
    <property type="match status" value="1"/>
</dbReference>
<dbReference type="GeneID" id="116294853"/>
<dbReference type="SUPFAM" id="SSF50729">
    <property type="entry name" value="PH domain-like"/>
    <property type="match status" value="2"/>
</dbReference>
<dbReference type="InParanoid" id="A0A6P8HPU1"/>
<evidence type="ECO:0000313" key="3">
    <source>
        <dbReference type="Proteomes" id="UP000515163"/>
    </source>
</evidence>
<dbReference type="InterPro" id="IPR001849">
    <property type="entry name" value="PH_domain"/>
</dbReference>
<dbReference type="AlphaFoldDB" id="A0A6P8HPU1"/>
<evidence type="ECO:0000313" key="4">
    <source>
        <dbReference type="RefSeq" id="XP_031558384.1"/>
    </source>
</evidence>
<evidence type="ECO:0000256" key="1">
    <source>
        <dbReference type="SAM" id="MobiDB-lite"/>
    </source>
</evidence>
<dbReference type="InterPro" id="IPR002404">
    <property type="entry name" value="IRS_PTB"/>
</dbReference>
<proteinExistence type="predicted"/>
<feature type="region of interest" description="Disordered" evidence="1">
    <location>
        <begin position="706"/>
        <end position="727"/>
    </location>
</feature>
<dbReference type="RefSeq" id="XP_031558384.1">
    <property type="nucleotide sequence ID" value="XM_031702524.1"/>
</dbReference>
<feature type="region of interest" description="Disordered" evidence="1">
    <location>
        <begin position="291"/>
        <end position="312"/>
    </location>
</feature>
<feature type="compositionally biased region" description="Basic residues" evidence="1">
    <location>
        <begin position="715"/>
        <end position="727"/>
    </location>
</feature>
<dbReference type="SMART" id="SM00233">
    <property type="entry name" value="PH"/>
    <property type="match status" value="1"/>
</dbReference>
<sequence>MEDIEDIFEGWLEKPTEDNDQKGWLKKSFSKKWKKGFYILRKYCSSDQAFIQWFDKEENWRRQIARGTLELFPQYRVLKRGEMKGKQFVFEINNDADTYILAAESETVMDLWVIQLQMQTRLNPRVAGKTFRIQCCGNKAMQRIGAKDQKCLLHISKWGITLALERTRAVLAQWPLTTIRNYECMDRCEFSFEAGRRSPMGTGKYTFYTQPGEDNRIFDTIDKFATERLQAQSGGGAGVVANSEEDMSRAYDQLRFSVLNIPSGNPDEDYDMAGSAPRSIQGVDMMGSYSHLDRSDSISSGPSIGSYNTSLDPSYNSVYRHSSFGSTSEAPQGASNYDFLDHARSQISLSVKEGHRGFSRSPSGYNHISSSSFRGTPEFFSKDMCPLELSPENEPSPSDNLSSPVSPSSMVPSESNDDQFSMSGEFNSPESLQAEATSSSTLTEEDEPPPLPDRASRVPLQDRNVPPVLHGNTKPLRDRPLPPPPPDESPSPHGGNPGLPDRGKTLPAFGSKRYGQNESSKGGEENTGFPQTSDQSNFSRTSASPNFVYLNSAYSKSVEVLPQLYATVDKTKKKKYREMAERRRLEYEAAKLARTRKKSRSHESLSGSPRLNSFSFTPFSFKGLAAMDSSSEEDFSKDEDFDIPKSLISHKSPESERVSMAFTGSLKRDDNFGGKGDIGIVNGALASSVPTTSPTNKDVETLHKAIAQSSPRVGPKNKHKKSAEHSI</sequence>
<dbReference type="KEGG" id="aten:116294853"/>
<dbReference type="InterPro" id="IPR011993">
    <property type="entry name" value="PH-like_dom_sf"/>
</dbReference>
<feature type="compositionally biased region" description="Polar residues" evidence="1">
    <location>
        <begin position="418"/>
        <end position="431"/>
    </location>
</feature>
<dbReference type="GO" id="GO:0007169">
    <property type="term" value="P:cell surface receptor protein tyrosine kinase signaling pathway"/>
    <property type="evidence" value="ECO:0007669"/>
    <property type="project" value="TreeGrafter"/>
</dbReference>
<feature type="domain" description="PH" evidence="2">
    <location>
        <begin position="18"/>
        <end position="121"/>
    </location>
</feature>
<dbReference type="OrthoDB" id="10071636at2759"/>
<gene>
    <name evidence="4" type="primary">LOC116294853</name>
</gene>
<name>A0A6P8HPU1_ACTTE</name>
<protein>
    <submittedName>
        <fullName evidence="4">Uncharacterized protein LOC116294853</fullName>
    </submittedName>
</protein>
<dbReference type="SMART" id="SM01244">
    <property type="entry name" value="IRS"/>
    <property type="match status" value="1"/>
</dbReference>
<evidence type="ECO:0000259" key="2">
    <source>
        <dbReference type="PROSITE" id="PS50003"/>
    </source>
</evidence>
<feature type="compositionally biased region" description="Low complexity" evidence="1">
    <location>
        <begin position="297"/>
        <end position="306"/>
    </location>
</feature>
<dbReference type="PROSITE" id="PS50003">
    <property type="entry name" value="PH_DOMAIN"/>
    <property type="match status" value="1"/>
</dbReference>
<feature type="compositionally biased region" description="Polar residues" evidence="1">
    <location>
        <begin position="528"/>
        <end position="543"/>
    </location>
</feature>
<keyword evidence="3" id="KW-1185">Reference proteome</keyword>
<feature type="compositionally biased region" description="Low complexity" evidence="1">
    <location>
        <begin position="386"/>
        <end position="414"/>
    </location>
</feature>
<dbReference type="Proteomes" id="UP000515163">
    <property type="component" value="Unplaced"/>
</dbReference>
<dbReference type="InterPro" id="IPR050996">
    <property type="entry name" value="Docking_Protein_DOK"/>
</dbReference>
<reference evidence="4" key="1">
    <citation type="submission" date="2025-08" db="UniProtKB">
        <authorList>
            <consortium name="RefSeq"/>
        </authorList>
    </citation>
    <scope>IDENTIFICATION</scope>
    <source>
        <tissue evidence="4">Tentacle</tissue>
    </source>
</reference>
<dbReference type="PANTHER" id="PTHR21258">
    <property type="entry name" value="DOCKING PROTEIN RELATED"/>
    <property type="match status" value="1"/>
</dbReference>
<dbReference type="Pfam" id="PF00169">
    <property type="entry name" value="PH"/>
    <property type="match status" value="1"/>
</dbReference>
<dbReference type="GO" id="GO:0005737">
    <property type="term" value="C:cytoplasm"/>
    <property type="evidence" value="ECO:0007669"/>
    <property type="project" value="TreeGrafter"/>
</dbReference>